<comment type="caution">
    <text evidence="3">The sequence shown here is derived from an EMBL/GenBank/DDBJ whole genome shotgun (WGS) entry which is preliminary data.</text>
</comment>
<dbReference type="EMBL" id="BMPO01000003">
    <property type="protein sequence ID" value="GGJ90073.1"/>
    <property type="molecule type" value="Genomic_DNA"/>
</dbReference>
<name>A0A917PT39_9PSED</name>
<evidence type="ECO:0000313" key="4">
    <source>
        <dbReference type="Proteomes" id="UP000635983"/>
    </source>
</evidence>
<organism evidence="3 4">
    <name type="scientific">Pseudomonas matsuisoli</name>
    <dbReference type="NCBI Taxonomy" id="1515666"/>
    <lineage>
        <taxon>Bacteria</taxon>
        <taxon>Pseudomonadati</taxon>
        <taxon>Pseudomonadota</taxon>
        <taxon>Gammaproteobacteria</taxon>
        <taxon>Pseudomonadales</taxon>
        <taxon>Pseudomonadaceae</taxon>
        <taxon>Pseudomonas</taxon>
    </lineage>
</organism>
<dbReference type="Proteomes" id="UP000635983">
    <property type="component" value="Unassembled WGS sequence"/>
</dbReference>
<feature type="compositionally biased region" description="Basic and acidic residues" evidence="2">
    <location>
        <begin position="270"/>
        <end position="279"/>
    </location>
</feature>
<protein>
    <submittedName>
        <fullName evidence="3">Uncharacterized protein</fullName>
    </submittedName>
</protein>
<dbReference type="RefSeq" id="WP_188982495.1">
    <property type="nucleotide sequence ID" value="NZ_BMPO01000003.1"/>
</dbReference>
<dbReference type="AlphaFoldDB" id="A0A917PT39"/>
<accession>A0A917PT39</accession>
<reference evidence="3" key="1">
    <citation type="journal article" date="2014" name="Int. J. Syst. Evol. Microbiol.">
        <title>Complete genome sequence of Corynebacterium casei LMG S-19264T (=DSM 44701T), isolated from a smear-ripened cheese.</title>
        <authorList>
            <consortium name="US DOE Joint Genome Institute (JGI-PGF)"/>
            <person name="Walter F."/>
            <person name="Albersmeier A."/>
            <person name="Kalinowski J."/>
            <person name="Ruckert C."/>
        </authorList>
    </citation>
    <scope>NUCLEOTIDE SEQUENCE</scope>
    <source>
        <strain evidence="3">JCM 30078</strain>
    </source>
</reference>
<feature type="coiled-coil region" evidence="1">
    <location>
        <begin position="168"/>
        <end position="202"/>
    </location>
</feature>
<evidence type="ECO:0000256" key="2">
    <source>
        <dbReference type="SAM" id="MobiDB-lite"/>
    </source>
</evidence>
<gene>
    <name evidence="3" type="ORF">GCM10009304_14540</name>
</gene>
<proteinExistence type="predicted"/>
<keyword evidence="1" id="KW-0175">Coiled coil</keyword>
<feature type="region of interest" description="Disordered" evidence="2">
    <location>
        <begin position="256"/>
        <end position="279"/>
    </location>
</feature>
<reference evidence="3" key="2">
    <citation type="submission" date="2020-09" db="EMBL/GenBank/DDBJ databases">
        <authorList>
            <person name="Sun Q."/>
            <person name="Ohkuma M."/>
        </authorList>
    </citation>
    <scope>NUCLEOTIDE SEQUENCE</scope>
    <source>
        <strain evidence="3">JCM 30078</strain>
    </source>
</reference>
<evidence type="ECO:0000313" key="3">
    <source>
        <dbReference type="EMBL" id="GGJ90073.1"/>
    </source>
</evidence>
<sequence length="279" mass="31216">MSSIRQGGMTEAVFLFDLATIFREMLLPEFDALLDGFARIDRFSGMRVNAAYVLIDSHLSVRSLVCFQIGFTATGVPSSQWNLPLRQMADRARSCQMPCGDVMRVASYSRCEDRTFADHLWDPTERHLHAIKASVARNRLGIVASNDASRDMGERPSSETNTADAHYMARITELLRDHKRALAALEKQHDEALARVREEERAKTRHWHQTALRLNRELLALRGSIAQVSDHGELRNAAETAVGAPSRASVSSVFRAEVPQTEMPHTECAPGRRDSRFGG</sequence>
<evidence type="ECO:0000256" key="1">
    <source>
        <dbReference type="SAM" id="Coils"/>
    </source>
</evidence>
<keyword evidence="4" id="KW-1185">Reference proteome</keyword>